<evidence type="ECO:0000313" key="2">
    <source>
        <dbReference type="Proteomes" id="UP000288079"/>
    </source>
</evidence>
<keyword evidence="2" id="KW-1185">Reference proteome</keyword>
<evidence type="ECO:0000313" key="1">
    <source>
        <dbReference type="EMBL" id="GCB34067.1"/>
    </source>
</evidence>
<organism evidence="1 2">
    <name type="scientific">Bacteroides faecalis</name>
    <dbReference type="NCBI Taxonomy" id="2447885"/>
    <lineage>
        <taxon>Bacteria</taxon>
        <taxon>Pseudomonadati</taxon>
        <taxon>Bacteroidota</taxon>
        <taxon>Bacteroidia</taxon>
        <taxon>Bacteroidales</taxon>
        <taxon>Bacteroidaceae</taxon>
        <taxon>Bacteroides</taxon>
    </lineage>
</organism>
<proteinExistence type="predicted"/>
<dbReference type="Proteomes" id="UP000288079">
    <property type="component" value="Unassembled WGS sequence"/>
</dbReference>
<sequence length="53" mass="6117">MVIMRCFDIDFNVLFGYLFFLLLGLWTGSGAALSATSFMKKVHRKEQESKIKK</sequence>
<dbReference type="EMBL" id="BHWB01000002">
    <property type="protein sequence ID" value="GCB34067.1"/>
    <property type="molecule type" value="Genomic_DNA"/>
</dbReference>
<comment type="caution">
    <text evidence="1">The sequence shown here is derived from an EMBL/GenBank/DDBJ whole genome shotgun (WGS) entry which is preliminary data.</text>
</comment>
<gene>
    <name evidence="1" type="ORF">KGMB02408_10120</name>
</gene>
<accession>A0A401LRK2</accession>
<dbReference type="AlphaFoldDB" id="A0A401LRK2"/>
<protein>
    <submittedName>
        <fullName evidence="1">Uncharacterized protein</fullName>
    </submittedName>
</protein>
<name>A0A401LRK2_9BACE</name>
<reference evidence="1 2" key="1">
    <citation type="submission" date="2018-10" db="EMBL/GenBank/DDBJ databases">
        <title>Draft Genome Sequence of Bacteroides sp. KCTC 15687.</title>
        <authorList>
            <person name="Yu S.Y."/>
            <person name="Kim J.S."/>
            <person name="Oh B.S."/>
            <person name="Park S.H."/>
            <person name="Kang S.W."/>
            <person name="Park J.E."/>
            <person name="Choi S.H."/>
            <person name="Han K.I."/>
            <person name="Lee K.C."/>
            <person name="Eom M.K."/>
            <person name="Suh M.K."/>
            <person name="Lee D.H."/>
            <person name="Yoon H."/>
            <person name="Kim B."/>
            <person name="Yang S.J."/>
            <person name="Lee J.S."/>
            <person name="Lee J.H."/>
        </authorList>
    </citation>
    <scope>NUCLEOTIDE SEQUENCE [LARGE SCALE GENOMIC DNA]</scope>
    <source>
        <strain evidence="1 2">KCTC 15687</strain>
    </source>
</reference>